<comment type="caution">
    <text evidence="1">The sequence shown here is derived from an EMBL/GenBank/DDBJ whole genome shotgun (WGS) entry which is preliminary data.</text>
</comment>
<gene>
    <name evidence="1" type="ORF">RPERSI_LOCUS17796</name>
</gene>
<feature type="non-terminal residue" evidence="1">
    <location>
        <position position="1"/>
    </location>
</feature>
<dbReference type="EMBL" id="CAJVQC010046077">
    <property type="protein sequence ID" value="CAG8782438.1"/>
    <property type="molecule type" value="Genomic_DNA"/>
</dbReference>
<proteinExistence type="predicted"/>
<accession>A0ACA9R8Y7</accession>
<evidence type="ECO:0000313" key="2">
    <source>
        <dbReference type="Proteomes" id="UP000789920"/>
    </source>
</evidence>
<reference evidence="1" key="1">
    <citation type="submission" date="2021-06" db="EMBL/GenBank/DDBJ databases">
        <authorList>
            <person name="Kallberg Y."/>
            <person name="Tangrot J."/>
            <person name="Rosling A."/>
        </authorList>
    </citation>
    <scope>NUCLEOTIDE SEQUENCE</scope>
    <source>
        <strain evidence="1">MA461A</strain>
    </source>
</reference>
<sequence>AVKLIRHLKANQISLVIATSSSRKNFDVKARNNKDLFNMFDHIICGNDVNNGKPEPDIFIKSCEILGNPPPKECLIFEDSINGVIAAQKANMRVIWVPNKFITNEHIEVDDVVPSLLDFKPEKF</sequence>
<organism evidence="1 2">
    <name type="scientific">Racocetra persica</name>
    <dbReference type="NCBI Taxonomy" id="160502"/>
    <lineage>
        <taxon>Eukaryota</taxon>
        <taxon>Fungi</taxon>
        <taxon>Fungi incertae sedis</taxon>
        <taxon>Mucoromycota</taxon>
        <taxon>Glomeromycotina</taxon>
        <taxon>Glomeromycetes</taxon>
        <taxon>Diversisporales</taxon>
        <taxon>Gigasporaceae</taxon>
        <taxon>Racocetra</taxon>
    </lineage>
</organism>
<keyword evidence="2" id="KW-1185">Reference proteome</keyword>
<protein>
    <submittedName>
        <fullName evidence="1">1792_t:CDS:1</fullName>
    </submittedName>
</protein>
<name>A0ACA9R8Y7_9GLOM</name>
<evidence type="ECO:0000313" key="1">
    <source>
        <dbReference type="EMBL" id="CAG8782438.1"/>
    </source>
</evidence>
<dbReference type="Proteomes" id="UP000789920">
    <property type="component" value="Unassembled WGS sequence"/>
</dbReference>